<reference evidence="3" key="1">
    <citation type="submission" date="2018-02" db="EMBL/GenBank/DDBJ databases">
        <authorList>
            <person name="Moore K."/>
            <person name="Momper L."/>
        </authorList>
    </citation>
    <scope>NUCLEOTIDE SEQUENCE [LARGE SCALE GENOMIC DNA]</scope>
    <source>
        <strain evidence="3">ULC18</strain>
    </source>
</reference>
<dbReference type="AlphaFoldDB" id="A0A2T1EGT0"/>
<dbReference type="Proteomes" id="UP000239576">
    <property type="component" value="Unassembled WGS sequence"/>
</dbReference>
<feature type="domain" description="LysM" evidence="1">
    <location>
        <begin position="222"/>
        <end position="266"/>
    </location>
</feature>
<dbReference type="PANTHER" id="PTHR21666:SF270">
    <property type="entry name" value="MUREIN HYDROLASE ACTIVATOR ENVC"/>
    <property type="match status" value="1"/>
</dbReference>
<dbReference type="PROSITE" id="PS51782">
    <property type="entry name" value="LYSM"/>
    <property type="match status" value="2"/>
</dbReference>
<dbReference type="GO" id="GO:0004222">
    <property type="term" value="F:metalloendopeptidase activity"/>
    <property type="evidence" value="ECO:0007669"/>
    <property type="project" value="TreeGrafter"/>
</dbReference>
<comment type="caution">
    <text evidence="2">The sequence shown here is derived from an EMBL/GenBank/DDBJ whole genome shotgun (WGS) entry which is preliminary data.</text>
</comment>
<protein>
    <recommendedName>
        <fullName evidence="1">LysM domain-containing protein</fullName>
    </recommendedName>
</protein>
<dbReference type="PANTHER" id="PTHR21666">
    <property type="entry name" value="PEPTIDASE-RELATED"/>
    <property type="match status" value="1"/>
</dbReference>
<dbReference type="InterPro" id="IPR018392">
    <property type="entry name" value="LysM"/>
</dbReference>
<dbReference type="CDD" id="cd12797">
    <property type="entry name" value="M23_peptidase"/>
    <property type="match status" value="1"/>
</dbReference>
<dbReference type="Gene3D" id="2.70.70.10">
    <property type="entry name" value="Glucose Permease (Domain IIA)"/>
    <property type="match status" value="1"/>
</dbReference>
<name>A0A2T1EGT0_9CYAN</name>
<dbReference type="Pfam" id="PF01551">
    <property type="entry name" value="Peptidase_M23"/>
    <property type="match status" value="1"/>
</dbReference>
<accession>A0A2T1EGT0</accession>
<dbReference type="SMART" id="SM00257">
    <property type="entry name" value="LysM"/>
    <property type="match status" value="2"/>
</dbReference>
<gene>
    <name evidence="2" type="ORF">C7B82_06665</name>
</gene>
<dbReference type="InterPro" id="IPR036779">
    <property type="entry name" value="LysM_dom_sf"/>
</dbReference>
<evidence type="ECO:0000313" key="3">
    <source>
        <dbReference type="Proteomes" id="UP000239576"/>
    </source>
</evidence>
<feature type="domain" description="LysM" evidence="1">
    <location>
        <begin position="86"/>
        <end position="130"/>
    </location>
</feature>
<dbReference type="InterPro" id="IPR050570">
    <property type="entry name" value="Cell_wall_metabolism_enzyme"/>
</dbReference>
<sequence>MVSQIRQTPPEVNRLVRTSAAMIGLAISVGAYGLPLPNQTDEAIAAEPVAGEPSANTVPSGFDVAAVPHRAEPTERAQGSSSTRVIEHTVQEGQTLWQLSQFYRIDAATLAQDNGISTAAVLHVGQVLQIPRNDQFAPIAQAAASINGSEYYGLVEGASALDSTQKVVPQAHYSEALDALKEKQERLRLSLAQLKASKQGGVSAAAEQVSPEAVASTPEAGTSYRVMLGDTLGAIAKAHNVSLRQLATANKLTNPNILNVNQVLVIPQASAKASLTAPTDVPVMIASADPSRITLPAKAVTSRRIAVLPSQLNQETPEQTLPTVSLTQSSVAPAIGGATQVATASFGNIQPAQAEQSGSSVQYSHVENLRLEIVKLREKYQASANQLQPTTVPTAKVAAAPLNVAAPANTQAPSTTVRAEFEPTRYTKALQAQIRHLQASQQQDKQAEMKSAASDLAPAAVQTKPQLVATASIGSQSYEPLIQSPVGKMVSPDLPPLGSVDAYLPGNTGKFNGYIWPAKGLLTSGYGWRWGRMHKGIDIAAPVGTPVFAAAAGVVITAGWNSGGYGNMVEIQHPDGSVTLYAHNSRLVVRPGQEVAQGQQIADMGSTGYSTGPHSHFEVHLPGQGAVNPMAHLPTGQA</sequence>
<organism evidence="2 3">
    <name type="scientific">Stenomitos frigidus ULC18</name>
    <dbReference type="NCBI Taxonomy" id="2107698"/>
    <lineage>
        <taxon>Bacteria</taxon>
        <taxon>Bacillati</taxon>
        <taxon>Cyanobacteriota</taxon>
        <taxon>Cyanophyceae</taxon>
        <taxon>Leptolyngbyales</taxon>
        <taxon>Leptolyngbyaceae</taxon>
        <taxon>Stenomitos</taxon>
    </lineage>
</organism>
<dbReference type="Gene3D" id="3.10.350.10">
    <property type="entry name" value="LysM domain"/>
    <property type="match status" value="2"/>
</dbReference>
<dbReference type="CDD" id="cd00118">
    <property type="entry name" value="LysM"/>
    <property type="match status" value="2"/>
</dbReference>
<dbReference type="EMBL" id="PVWK01000031">
    <property type="protein sequence ID" value="PSB31895.1"/>
    <property type="molecule type" value="Genomic_DNA"/>
</dbReference>
<dbReference type="SUPFAM" id="SSF51261">
    <property type="entry name" value="Duplicated hybrid motif"/>
    <property type="match status" value="1"/>
</dbReference>
<dbReference type="Pfam" id="PF01476">
    <property type="entry name" value="LysM"/>
    <property type="match status" value="2"/>
</dbReference>
<reference evidence="2 3" key="2">
    <citation type="submission" date="2018-03" db="EMBL/GenBank/DDBJ databases">
        <title>The ancient ancestry and fast evolution of plastids.</title>
        <authorList>
            <person name="Moore K.R."/>
            <person name="Magnabosco C."/>
            <person name="Momper L."/>
            <person name="Gold D.A."/>
            <person name="Bosak T."/>
            <person name="Fournier G.P."/>
        </authorList>
    </citation>
    <scope>NUCLEOTIDE SEQUENCE [LARGE SCALE GENOMIC DNA]</scope>
    <source>
        <strain evidence="2 3">ULC18</strain>
    </source>
</reference>
<evidence type="ECO:0000259" key="1">
    <source>
        <dbReference type="PROSITE" id="PS51782"/>
    </source>
</evidence>
<dbReference type="SUPFAM" id="SSF54106">
    <property type="entry name" value="LysM domain"/>
    <property type="match status" value="2"/>
</dbReference>
<keyword evidence="3" id="KW-1185">Reference proteome</keyword>
<evidence type="ECO:0000313" key="2">
    <source>
        <dbReference type="EMBL" id="PSB31895.1"/>
    </source>
</evidence>
<dbReference type="InterPro" id="IPR016047">
    <property type="entry name" value="M23ase_b-sheet_dom"/>
</dbReference>
<dbReference type="InterPro" id="IPR011055">
    <property type="entry name" value="Dup_hybrid_motif"/>
</dbReference>
<proteinExistence type="predicted"/>